<dbReference type="Proteomes" id="UP000625711">
    <property type="component" value="Unassembled WGS sequence"/>
</dbReference>
<gene>
    <name evidence="1" type="ORF">GWI33_022901</name>
</gene>
<dbReference type="EMBL" id="JAACXV010000086">
    <property type="protein sequence ID" value="KAF7283869.1"/>
    <property type="molecule type" value="Genomic_DNA"/>
</dbReference>
<accession>A0A834IML4</accession>
<evidence type="ECO:0000313" key="2">
    <source>
        <dbReference type="Proteomes" id="UP000625711"/>
    </source>
</evidence>
<evidence type="ECO:0000313" key="1">
    <source>
        <dbReference type="EMBL" id="KAF7283869.1"/>
    </source>
</evidence>
<proteinExistence type="predicted"/>
<protein>
    <submittedName>
        <fullName evidence="1">Uncharacterized protein</fullName>
    </submittedName>
</protein>
<reference evidence="1" key="1">
    <citation type="submission" date="2020-08" db="EMBL/GenBank/DDBJ databases">
        <title>Genome sequencing and assembly of the red palm weevil Rhynchophorus ferrugineus.</title>
        <authorList>
            <person name="Dias G.B."/>
            <person name="Bergman C.M."/>
            <person name="Manee M."/>
        </authorList>
    </citation>
    <scope>NUCLEOTIDE SEQUENCE</scope>
    <source>
        <strain evidence="1">AA-2017</strain>
        <tissue evidence="1">Whole larva</tissue>
    </source>
</reference>
<comment type="caution">
    <text evidence="1">The sequence shown here is derived from an EMBL/GenBank/DDBJ whole genome shotgun (WGS) entry which is preliminary data.</text>
</comment>
<organism evidence="1 2">
    <name type="scientific">Rhynchophorus ferrugineus</name>
    <name type="common">Red palm weevil</name>
    <name type="synonym">Curculio ferrugineus</name>
    <dbReference type="NCBI Taxonomy" id="354439"/>
    <lineage>
        <taxon>Eukaryota</taxon>
        <taxon>Metazoa</taxon>
        <taxon>Ecdysozoa</taxon>
        <taxon>Arthropoda</taxon>
        <taxon>Hexapoda</taxon>
        <taxon>Insecta</taxon>
        <taxon>Pterygota</taxon>
        <taxon>Neoptera</taxon>
        <taxon>Endopterygota</taxon>
        <taxon>Coleoptera</taxon>
        <taxon>Polyphaga</taxon>
        <taxon>Cucujiformia</taxon>
        <taxon>Curculionidae</taxon>
        <taxon>Dryophthorinae</taxon>
        <taxon>Rhynchophorus</taxon>
    </lineage>
</organism>
<dbReference type="AlphaFoldDB" id="A0A834IML4"/>
<sequence length="103" mass="11683">MIGQHIFPKIFYRTIHITKSYRKNDNSHNRYFSYGDDPQVAARCTMSSSPPYHAASTRWAAAAHVVMTFPFDLVEQNSCFRGSVAGHVGSRFVGEGVAPRYRR</sequence>
<name>A0A834IML4_RHYFE</name>
<keyword evidence="2" id="KW-1185">Reference proteome</keyword>